<proteinExistence type="predicted"/>
<accession>A0A1H9RKJ6</accession>
<evidence type="ECO:0000313" key="2">
    <source>
        <dbReference type="Proteomes" id="UP000186904"/>
    </source>
</evidence>
<organism evidence="1 2">
    <name type="scientific">Halopseudomonas bauzanensis</name>
    <dbReference type="NCBI Taxonomy" id="653930"/>
    <lineage>
        <taxon>Bacteria</taxon>
        <taxon>Pseudomonadati</taxon>
        <taxon>Pseudomonadota</taxon>
        <taxon>Gammaproteobacteria</taxon>
        <taxon>Pseudomonadales</taxon>
        <taxon>Pseudomonadaceae</taxon>
        <taxon>Halopseudomonas</taxon>
    </lineage>
</organism>
<sequence>MCVVMEKGLQFDYKPAASITLLPACGTVQRVDTIMLLPSETGQLMNDEVASQ</sequence>
<reference evidence="1 2" key="1">
    <citation type="submission" date="2016-10" db="EMBL/GenBank/DDBJ databases">
        <authorList>
            <person name="de Groot N.N."/>
        </authorList>
    </citation>
    <scope>NUCLEOTIDE SEQUENCE [LARGE SCALE GENOMIC DNA]</scope>
    <source>
        <strain evidence="1 2">DSM 22558</strain>
    </source>
</reference>
<dbReference type="EMBL" id="FOGN01000001">
    <property type="protein sequence ID" value="SER73292.1"/>
    <property type="molecule type" value="Genomic_DNA"/>
</dbReference>
<dbReference type="Proteomes" id="UP000186904">
    <property type="component" value="Unassembled WGS sequence"/>
</dbReference>
<name>A0A1H9RKJ6_9GAMM</name>
<dbReference type="AlphaFoldDB" id="A0A1H9RKJ6"/>
<protein>
    <submittedName>
        <fullName evidence="1">Uncharacterized protein</fullName>
    </submittedName>
</protein>
<evidence type="ECO:0000313" key="1">
    <source>
        <dbReference type="EMBL" id="SER73292.1"/>
    </source>
</evidence>
<gene>
    <name evidence="1" type="ORF">SAMN05216589_1442</name>
</gene>